<accession>A0A4C1YCW2</accession>
<evidence type="ECO:0000313" key="2">
    <source>
        <dbReference type="Proteomes" id="UP000299102"/>
    </source>
</evidence>
<comment type="caution">
    <text evidence="1">The sequence shown here is derived from an EMBL/GenBank/DDBJ whole genome shotgun (WGS) entry which is preliminary data.</text>
</comment>
<proteinExistence type="predicted"/>
<dbReference type="Proteomes" id="UP000299102">
    <property type="component" value="Unassembled WGS sequence"/>
</dbReference>
<organism evidence="1 2">
    <name type="scientific">Eumeta variegata</name>
    <name type="common">Bagworm moth</name>
    <name type="synonym">Eumeta japonica</name>
    <dbReference type="NCBI Taxonomy" id="151549"/>
    <lineage>
        <taxon>Eukaryota</taxon>
        <taxon>Metazoa</taxon>
        <taxon>Ecdysozoa</taxon>
        <taxon>Arthropoda</taxon>
        <taxon>Hexapoda</taxon>
        <taxon>Insecta</taxon>
        <taxon>Pterygota</taxon>
        <taxon>Neoptera</taxon>
        <taxon>Endopterygota</taxon>
        <taxon>Lepidoptera</taxon>
        <taxon>Glossata</taxon>
        <taxon>Ditrysia</taxon>
        <taxon>Tineoidea</taxon>
        <taxon>Psychidae</taxon>
        <taxon>Oiketicinae</taxon>
        <taxon>Eumeta</taxon>
    </lineage>
</organism>
<evidence type="ECO:0000313" key="1">
    <source>
        <dbReference type="EMBL" id="GBP74221.1"/>
    </source>
</evidence>
<gene>
    <name evidence="1" type="ORF">EVAR_54574_1</name>
</gene>
<dbReference type="EMBL" id="BGZK01001199">
    <property type="protein sequence ID" value="GBP74221.1"/>
    <property type="molecule type" value="Genomic_DNA"/>
</dbReference>
<name>A0A4C1YCW2_EUMVA</name>
<sequence length="68" mass="8165">MRRFSAPQPLLLLYRVPILRHCDAFVTNFIAVEFRALYCRKLYFYEKCRSVTPSRDGRRPDTPQQMQP</sequence>
<dbReference type="AlphaFoldDB" id="A0A4C1YCW2"/>
<reference evidence="1 2" key="1">
    <citation type="journal article" date="2019" name="Commun. Biol.">
        <title>The bagworm genome reveals a unique fibroin gene that provides high tensile strength.</title>
        <authorList>
            <person name="Kono N."/>
            <person name="Nakamura H."/>
            <person name="Ohtoshi R."/>
            <person name="Tomita M."/>
            <person name="Numata K."/>
            <person name="Arakawa K."/>
        </authorList>
    </citation>
    <scope>NUCLEOTIDE SEQUENCE [LARGE SCALE GENOMIC DNA]</scope>
</reference>
<protein>
    <submittedName>
        <fullName evidence="1">Uncharacterized protein</fullName>
    </submittedName>
</protein>
<keyword evidence="2" id="KW-1185">Reference proteome</keyword>